<reference evidence="1" key="1">
    <citation type="journal article" date="2020" name="mSystems">
        <title>Genome- and Community-Level Interaction Insights into Carbon Utilization and Element Cycling Functions of Hydrothermarchaeota in Hydrothermal Sediment.</title>
        <authorList>
            <person name="Zhou Z."/>
            <person name="Liu Y."/>
            <person name="Xu W."/>
            <person name="Pan J."/>
            <person name="Luo Z.H."/>
            <person name="Li M."/>
        </authorList>
    </citation>
    <scope>NUCLEOTIDE SEQUENCE [LARGE SCALE GENOMIC DNA]</scope>
    <source>
        <strain evidence="1">SpSt-524</strain>
    </source>
</reference>
<proteinExistence type="predicted"/>
<gene>
    <name evidence="1" type="ORF">ENS82_04055</name>
</gene>
<dbReference type="EMBL" id="DSWI01000011">
    <property type="protein sequence ID" value="HFG19881.1"/>
    <property type="molecule type" value="Genomic_DNA"/>
</dbReference>
<comment type="caution">
    <text evidence="1">The sequence shown here is derived from an EMBL/GenBank/DDBJ whole genome shotgun (WGS) entry which is preliminary data.</text>
</comment>
<dbReference type="RefSeq" id="WP_409655971.1">
    <property type="nucleotide sequence ID" value="NZ_JBKBUW010000019.1"/>
</dbReference>
<accession>A0A7C3HR24</accession>
<dbReference type="AlphaFoldDB" id="A0A7C3HR24"/>
<name>A0A7C3HR24_MEIRU</name>
<organism evidence="1">
    <name type="scientific">Meiothermus ruber</name>
    <dbReference type="NCBI Taxonomy" id="277"/>
    <lineage>
        <taxon>Bacteria</taxon>
        <taxon>Thermotogati</taxon>
        <taxon>Deinococcota</taxon>
        <taxon>Deinococci</taxon>
        <taxon>Thermales</taxon>
        <taxon>Thermaceae</taxon>
        <taxon>Meiothermus</taxon>
    </lineage>
</organism>
<evidence type="ECO:0000313" key="1">
    <source>
        <dbReference type="EMBL" id="HFG19881.1"/>
    </source>
</evidence>
<sequence>MNATIRRVALEDSPESFWERFSNYAQTWPVSPEPMGSPLLEVLTPWGPLFVFDRTLTPFSGEEALLIVHGQALHWEPTSDAPTVEHLGGGRYKVTGRVEKVLDAHYFVLELDDANNEKNLQIVLAAANSPSPGTLIKVHLAPPLMVFRSDVHLR</sequence>
<protein>
    <submittedName>
        <fullName evidence="1">Uncharacterized protein</fullName>
    </submittedName>
</protein>